<dbReference type="eggNOG" id="ENOG502SE4V">
    <property type="taxonomic scope" value="Eukaryota"/>
</dbReference>
<dbReference type="EMBL" id="CH477754">
    <property type="protein sequence ID" value="EAT36592.1"/>
    <property type="molecule type" value="Genomic_DNA"/>
</dbReference>
<dbReference type="OMA" id="DCTTPKP"/>
<name>Q16QB7_AEDAE</name>
<feature type="domain" description="Chitin-binding type-2" evidence="7">
    <location>
        <begin position="330"/>
        <end position="387"/>
    </location>
</feature>
<dbReference type="OrthoDB" id="6020543at2759"/>
<dbReference type="PANTHER" id="PTHR23301">
    <property type="entry name" value="CHITIN BINDING PERITROPHIN-A"/>
    <property type="match status" value="1"/>
</dbReference>
<dbReference type="PROSITE" id="PS50940">
    <property type="entry name" value="CHIT_BIND_II"/>
    <property type="match status" value="13"/>
</dbReference>
<dbReference type="SUPFAM" id="SSF57625">
    <property type="entry name" value="Invertebrate chitin-binding proteins"/>
    <property type="match status" value="13"/>
</dbReference>
<gene>
    <name evidence="8" type="ORF">AaeL_AAEL011331</name>
</gene>
<dbReference type="Gene3D" id="2.170.140.10">
    <property type="entry name" value="Chitin binding domain"/>
    <property type="match status" value="6"/>
</dbReference>
<protein>
    <submittedName>
        <fullName evidence="8">AAEL011331-PA</fullName>
    </submittedName>
</protein>
<reference evidence="8" key="2">
    <citation type="journal article" date="2007" name="Science">
        <title>Genome sequence of Aedes aegypti, a major arbovirus vector.</title>
        <authorList>
            <person name="Nene V."/>
            <person name="Wortman J.R."/>
            <person name="Lawson D."/>
            <person name="Haas B."/>
            <person name="Kodira C."/>
            <person name="Tu Z.J."/>
            <person name="Loftus B."/>
            <person name="Xi Z."/>
            <person name="Megy K."/>
            <person name="Grabherr M."/>
            <person name="Ren Q."/>
            <person name="Zdobnov E.M."/>
            <person name="Lobo N.F."/>
            <person name="Campbell K.S."/>
            <person name="Brown S.E."/>
            <person name="Bonaldo M.F."/>
            <person name="Zhu J."/>
            <person name="Sinkins S.P."/>
            <person name="Hogenkamp D.G."/>
            <person name="Amedeo P."/>
            <person name="Arensburger P."/>
            <person name="Atkinson P.W."/>
            <person name="Bidwell S."/>
            <person name="Biedler J."/>
            <person name="Birney E."/>
            <person name="Bruggner R.V."/>
            <person name="Costas J."/>
            <person name="Coy M.R."/>
            <person name="Crabtree J."/>
            <person name="Crawford M."/>
            <person name="Debruyn B."/>
            <person name="Decaprio D."/>
            <person name="Eiglmeier K."/>
            <person name="Eisenstadt E."/>
            <person name="El-Dorry H."/>
            <person name="Gelbart W.M."/>
            <person name="Gomes S.L."/>
            <person name="Hammond M."/>
            <person name="Hannick L.I."/>
            <person name="Hogan J.R."/>
            <person name="Holmes M.H."/>
            <person name="Jaffe D."/>
            <person name="Johnston J.S."/>
            <person name="Kennedy R.C."/>
            <person name="Koo H."/>
            <person name="Kravitz S."/>
            <person name="Kriventseva E.V."/>
            <person name="Kulp D."/>
            <person name="Labutti K."/>
            <person name="Lee E."/>
            <person name="Li S."/>
            <person name="Lovin D.D."/>
            <person name="Mao C."/>
            <person name="Mauceli E."/>
            <person name="Menck C.F."/>
            <person name="Miller J.R."/>
            <person name="Montgomery P."/>
            <person name="Mori A."/>
            <person name="Nascimento A.L."/>
            <person name="Naveira H.F."/>
            <person name="Nusbaum C."/>
            <person name="O'leary S."/>
            <person name="Orvis J."/>
            <person name="Pertea M."/>
            <person name="Quesneville H."/>
            <person name="Reidenbach K.R."/>
            <person name="Rogers Y.H."/>
            <person name="Roth C.W."/>
            <person name="Schneider J.R."/>
            <person name="Schatz M."/>
            <person name="Shumway M."/>
            <person name="Stanke M."/>
            <person name="Stinson E.O."/>
            <person name="Tubio J.M."/>
            <person name="Vanzee J.P."/>
            <person name="Verjovski-Almeida S."/>
            <person name="Werner D."/>
            <person name="White O."/>
            <person name="Wyder S."/>
            <person name="Zeng Q."/>
            <person name="Zhao Q."/>
            <person name="Zhao Y."/>
            <person name="Hill C.A."/>
            <person name="Raikhel A.S."/>
            <person name="Soares M.B."/>
            <person name="Knudson D.L."/>
            <person name="Lee N.H."/>
            <person name="Galagan J."/>
            <person name="Salzberg S.L."/>
            <person name="Paulsen I.T."/>
            <person name="Dimopoulos G."/>
            <person name="Collins F.H."/>
            <person name="Birren B."/>
            <person name="Fraser-Liggett C.M."/>
            <person name="Severson D.W."/>
        </authorList>
    </citation>
    <scope>NUCLEOTIDE SEQUENCE [LARGE SCALE GENOMIC DNA]</scope>
    <source>
        <strain evidence="8">Liverpool</strain>
    </source>
</reference>
<feature type="domain" description="Chitin-binding type-2" evidence="7">
    <location>
        <begin position="744"/>
        <end position="799"/>
    </location>
</feature>
<feature type="domain" description="Chitin-binding type-2" evidence="7">
    <location>
        <begin position="500"/>
        <end position="560"/>
    </location>
</feature>
<dbReference type="Pfam" id="PF01607">
    <property type="entry name" value="CBM_14"/>
    <property type="match status" value="8"/>
</dbReference>
<keyword evidence="5" id="KW-0325">Glycoprotein</keyword>
<evidence type="ECO:0000313" key="8">
    <source>
        <dbReference type="EMBL" id="EAT36592.1"/>
    </source>
</evidence>
<dbReference type="InterPro" id="IPR002557">
    <property type="entry name" value="Chitin-bd_dom"/>
</dbReference>
<feature type="domain" description="Chitin-binding type-2" evidence="7">
    <location>
        <begin position="562"/>
        <end position="608"/>
    </location>
</feature>
<feature type="domain" description="Chitin-binding type-2" evidence="7">
    <location>
        <begin position="26"/>
        <end position="83"/>
    </location>
</feature>
<dbReference type="PANTHER" id="PTHR23301:SF0">
    <property type="entry name" value="CHITIN-BINDING TYPE-2 DOMAIN-CONTAINING PROTEIN-RELATED"/>
    <property type="match status" value="1"/>
</dbReference>
<evidence type="ECO:0000313" key="9">
    <source>
        <dbReference type="Proteomes" id="UP000682892"/>
    </source>
</evidence>
<feature type="domain" description="Chitin-binding type-2" evidence="7">
    <location>
        <begin position="620"/>
        <end position="679"/>
    </location>
</feature>
<feature type="domain" description="Chitin-binding type-2" evidence="7">
    <location>
        <begin position="681"/>
        <end position="740"/>
    </location>
</feature>
<organism evidence="8 9">
    <name type="scientific">Aedes aegypti</name>
    <name type="common">Yellowfever mosquito</name>
    <name type="synonym">Culex aegypti</name>
    <dbReference type="NCBI Taxonomy" id="7159"/>
    <lineage>
        <taxon>Eukaryota</taxon>
        <taxon>Metazoa</taxon>
        <taxon>Ecdysozoa</taxon>
        <taxon>Arthropoda</taxon>
        <taxon>Hexapoda</taxon>
        <taxon>Insecta</taxon>
        <taxon>Pterygota</taxon>
        <taxon>Neoptera</taxon>
        <taxon>Endopterygota</taxon>
        <taxon>Diptera</taxon>
        <taxon>Nematocera</taxon>
        <taxon>Culicoidea</taxon>
        <taxon>Culicidae</taxon>
        <taxon>Culicinae</taxon>
        <taxon>Aedini</taxon>
        <taxon>Aedes</taxon>
        <taxon>Stegomyia</taxon>
    </lineage>
</organism>
<keyword evidence="2 6" id="KW-0732">Signal</keyword>
<keyword evidence="4" id="KW-1015">Disulfide bond</keyword>
<feature type="domain" description="Chitin-binding type-2" evidence="7">
    <location>
        <begin position="87"/>
        <end position="134"/>
    </location>
</feature>
<dbReference type="Proteomes" id="UP000682892">
    <property type="component" value="Unassembled WGS sequence"/>
</dbReference>
<reference evidence="8" key="1">
    <citation type="submission" date="2005-10" db="EMBL/GenBank/DDBJ databases">
        <authorList>
            <person name="Loftus B.J."/>
            <person name="Nene V.M."/>
            <person name="Hannick L.I."/>
            <person name="Bidwell S."/>
            <person name="Haas B."/>
            <person name="Amedeo P."/>
            <person name="Orvis J."/>
            <person name="Wortman J.R."/>
            <person name="White O.R."/>
            <person name="Salzberg S."/>
            <person name="Shumway M."/>
            <person name="Koo H."/>
            <person name="Zhao Y."/>
            <person name="Holmes M."/>
            <person name="Miller J."/>
            <person name="Schatz M."/>
            <person name="Pop M."/>
            <person name="Pai G."/>
            <person name="Utterback T."/>
            <person name="Rogers Y.-H."/>
            <person name="Kravitz S."/>
            <person name="Fraser C.M."/>
        </authorList>
    </citation>
    <scope>NUCLEOTIDE SEQUENCE</scope>
    <source>
        <strain evidence="8">Liverpool</strain>
    </source>
</reference>
<feature type="domain" description="Chitin-binding type-2" evidence="7">
    <location>
        <begin position="389"/>
        <end position="445"/>
    </location>
</feature>
<dbReference type="InterPro" id="IPR051940">
    <property type="entry name" value="Chitin_bind-dev_reg"/>
</dbReference>
<feature type="domain" description="Chitin-binding type-2" evidence="7">
    <location>
        <begin position="146"/>
        <end position="202"/>
    </location>
</feature>
<dbReference type="VEuPathDB" id="VectorBase:AAEL011331"/>
<evidence type="ECO:0000256" key="6">
    <source>
        <dbReference type="SAM" id="SignalP"/>
    </source>
</evidence>
<evidence type="ECO:0000259" key="7">
    <source>
        <dbReference type="PROSITE" id="PS50940"/>
    </source>
</evidence>
<feature type="chain" id="PRO_5030175156" evidence="6">
    <location>
        <begin position="20"/>
        <end position="865"/>
    </location>
</feature>
<reference evidence="8" key="3">
    <citation type="submission" date="2012-09" db="EMBL/GenBank/DDBJ databases">
        <authorList>
            <consortium name="VectorBase"/>
        </authorList>
    </citation>
    <scope>NUCLEOTIDE SEQUENCE</scope>
    <source>
        <strain evidence="8">Liverpool</strain>
    </source>
</reference>
<sequence>MWWKLIATGLLVIAARIAAQDPGQVEFDCSSVLTYAFFSSEANCSRFVFCNNTEAKHFECGGDEIWSQANGACVLGDQETCEEWTLENACGNNTDDRLVSYPRDCGKYIQCGEDEVIVLECEPGMIFSELRSQCFVGCLTECVLLENVCDGRENDYVRHPERCDVAIMCDKEEITTELCSEGDIFSEEFQICVPGSSKTCQPFPLEEMCVNRTDQVLLHPDRCQSYVQCQNGVSIEKDCSRGTIFHPRNMSCVVGKVGDGNSCELLDEICTNSTVGELREHSEELCDIFVECLEDEIPRINFCGTGRIWSQRWLLCIPGNTIGCVPSSLETICDNQQFGAIFPHPEDCSMIVSCNLTHANEIACPENHIVQPGTLGCILGDPNSCKSLDEMCANKMDVSISFPEDCERFVRCRNENPSLEHCAPGEIFIETLQKCTPGNTEWCLPLTCETGFTRHPNYCNLYFDCQAGQVNVNMCPFQLIWHKHLWRCTPGSDCVYDPLDTMCIGRFNGDVFPYPTNENRCDTFVTCANGEARKETCPSGMILRQQLLDCVPGDDQTCTDFDMSCPRESEWVEIHPTRCNIRIICMLGELSTRECPVGQIVDEELLICVPGTCPETNPIDTICSGRPDGELVPDLDQANCVNFYECLNGLPIANSCPEGRIFQRLEKICAPGIASRCEDLRDFCRGRPNGAASFPEDGKCNIYLACNGDTTDVRDCPAEEIFIDGNTGVCVPGFIPECTRLPLETMCQGRADQLEYPHPDDCSSYVTCLNNQASVDTCERGNIYSGINSQCLAGDSCVLFNGCAGQANGIILLHPTSSLCDLYVECVNGLPETKECPQGQIITSETGNVCVPGDSSTCSVTLIGR</sequence>
<dbReference type="GO" id="GO:0008061">
    <property type="term" value="F:chitin binding"/>
    <property type="evidence" value="ECO:0007669"/>
    <property type="project" value="UniProtKB-KW"/>
</dbReference>
<feature type="domain" description="Chitin-binding type-2" evidence="7">
    <location>
        <begin position="206"/>
        <end position="265"/>
    </location>
</feature>
<accession>Q16QB7</accession>
<evidence type="ECO:0000256" key="2">
    <source>
        <dbReference type="ARBA" id="ARBA00022729"/>
    </source>
</evidence>
<evidence type="ECO:0000256" key="4">
    <source>
        <dbReference type="ARBA" id="ARBA00023157"/>
    </source>
</evidence>
<dbReference type="HOGENOM" id="CLU_020703_0_0_1"/>
<dbReference type="KEGG" id="aag:5574698"/>
<dbReference type="PaxDb" id="7159-AAEL011331-PA"/>
<keyword evidence="3" id="KW-0677">Repeat</keyword>
<dbReference type="AlphaFoldDB" id="Q16QB7"/>
<evidence type="ECO:0000256" key="5">
    <source>
        <dbReference type="ARBA" id="ARBA00023180"/>
    </source>
</evidence>
<evidence type="ECO:0000256" key="3">
    <source>
        <dbReference type="ARBA" id="ARBA00022737"/>
    </source>
</evidence>
<feature type="domain" description="Chitin-binding type-2" evidence="7">
    <location>
        <begin position="800"/>
        <end position="860"/>
    </location>
</feature>
<feature type="signal peptide" evidence="6">
    <location>
        <begin position="1"/>
        <end position="19"/>
    </location>
</feature>
<dbReference type="SMART" id="SM00494">
    <property type="entry name" value="ChtBD2"/>
    <property type="match status" value="14"/>
</dbReference>
<keyword evidence="1" id="KW-0147">Chitin-binding</keyword>
<feature type="domain" description="Chitin-binding type-2" evidence="7">
    <location>
        <begin position="267"/>
        <end position="326"/>
    </location>
</feature>
<proteinExistence type="predicted"/>
<dbReference type="InterPro" id="IPR036508">
    <property type="entry name" value="Chitin-bd_dom_sf"/>
</dbReference>
<dbReference type="GO" id="GO:0005576">
    <property type="term" value="C:extracellular region"/>
    <property type="evidence" value="ECO:0007669"/>
    <property type="project" value="InterPro"/>
</dbReference>
<evidence type="ECO:0000256" key="1">
    <source>
        <dbReference type="ARBA" id="ARBA00022669"/>
    </source>
</evidence>
<dbReference type="PhylomeDB" id="Q16QB7"/>